<dbReference type="GO" id="GO:0006457">
    <property type="term" value="P:protein folding"/>
    <property type="evidence" value="ECO:0007669"/>
    <property type="project" value="InterPro"/>
</dbReference>
<dbReference type="InterPro" id="IPR009053">
    <property type="entry name" value="Prefoldin"/>
</dbReference>
<dbReference type="InterPro" id="IPR011599">
    <property type="entry name" value="PFD_alpha_archaea"/>
</dbReference>
<gene>
    <name evidence="2" type="ORF">S01H1_33708</name>
</gene>
<dbReference type="Gene3D" id="1.10.287.370">
    <property type="match status" value="1"/>
</dbReference>
<dbReference type="EMBL" id="BARS01020939">
    <property type="protein sequence ID" value="GAG12766.1"/>
    <property type="molecule type" value="Genomic_DNA"/>
</dbReference>
<proteinExistence type="inferred from homology"/>
<dbReference type="GO" id="GO:0016272">
    <property type="term" value="C:prefoldin complex"/>
    <property type="evidence" value="ECO:0007669"/>
    <property type="project" value="InterPro"/>
</dbReference>
<dbReference type="SUPFAM" id="SSF46579">
    <property type="entry name" value="Prefoldin"/>
    <property type="match status" value="1"/>
</dbReference>
<dbReference type="PANTHER" id="PTHR12674">
    <property type="entry name" value="PREFOLDIN SUBUNIT 5"/>
    <property type="match status" value="1"/>
</dbReference>
<dbReference type="HAMAP" id="MF_00308">
    <property type="entry name" value="PfdA"/>
    <property type="match status" value="1"/>
</dbReference>
<evidence type="ECO:0000313" key="2">
    <source>
        <dbReference type="EMBL" id="GAG12766.1"/>
    </source>
</evidence>
<comment type="caution">
    <text evidence="2">The sequence shown here is derived from an EMBL/GenBank/DDBJ whole genome shotgun (WGS) entry which is preliminary data.</text>
</comment>
<sequence>MENNQNFEQQLNQFRYLKEQRDMFQGQFEIINASLGNLFTTKRTLDSLLEGVNENDEILIPIGGLASIKATIKDTKNVLVSVNQDIVIEKTVEEAIEFLSQLIDQHNTQLKFLKERIFALDMNLQNMNQMLQNRMGQQ</sequence>
<accession>X0WJ88</accession>
<dbReference type="Pfam" id="PF02996">
    <property type="entry name" value="Prefoldin"/>
    <property type="match status" value="1"/>
</dbReference>
<dbReference type="NCBIfam" id="TIGR00293">
    <property type="entry name" value="prefoldin subunit alpha"/>
    <property type="match status" value="1"/>
</dbReference>
<evidence type="ECO:0008006" key="3">
    <source>
        <dbReference type="Google" id="ProtNLM"/>
    </source>
</evidence>
<dbReference type="GO" id="GO:0005737">
    <property type="term" value="C:cytoplasm"/>
    <property type="evidence" value="ECO:0007669"/>
    <property type="project" value="TreeGrafter"/>
</dbReference>
<evidence type="ECO:0000256" key="1">
    <source>
        <dbReference type="ARBA" id="ARBA00010048"/>
    </source>
</evidence>
<reference evidence="2" key="1">
    <citation type="journal article" date="2014" name="Front. Microbiol.">
        <title>High frequency of phylogenetically diverse reductive dehalogenase-homologous genes in deep subseafloor sedimentary metagenomes.</title>
        <authorList>
            <person name="Kawai M."/>
            <person name="Futagami T."/>
            <person name="Toyoda A."/>
            <person name="Takaki Y."/>
            <person name="Nishi S."/>
            <person name="Hori S."/>
            <person name="Arai W."/>
            <person name="Tsubouchi T."/>
            <person name="Morono Y."/>
            <person name="Uchiyama I."/>
            <person name="Ito T."/>
            <person name="Fujiyama A."/>
            <person name="Inagaki F."/>
            <person name="Takami H."/>
        </authorList>
    </citation>
    <scope>NUCLEOTIDE SEQUENCE</scope>
    <source>
        <strain evidence="2">Expedition CK06-06</strain>
    </source>
</reference>
<dbReference type="GO" id="GO:0051082">
    <property type="term" value="F:unfolded protein binding"/>
    <property type="evidence" value="ECO:0007669"/>
    <property type="project" value="InterPro"/>
</dbReference>
<dbReference type="AlphaFoldDB" id="X0WJ88"/>
<name>X0WJ88_9ZZZZ</name>
<organism evidence="2">
    <name type="scientific">marine sediment metagenome</name>
    <dbReference type="NCBI Taxonomy" id="412755"/>
    <lineage>
        <taxon>unclassified sequences</taxon>
        <taxon>metagenomes</taxon>
        <taxon>ecological metagenomes</taxon>
    </lineage>
</organism>
<protein>
    <recommendedName>
        <fullName evidence="3">Prefoldin subunit alpha</fullName>
    </recommendedName>
</protein>
<dbReference type="PANTHER" id="PTHR12674:SF2">
    <property type="entry name" value="PREFOLDIN SUBUNIT 5"/>
    <property type="match status" value="1"/>
</dbReference>
<comment type="similarity">
    <text evidence="1">Belongs to the prefoldin subunit alpha family.</text>
</comment>
<dbReference type="CDD" id="cd23160">
    <property type="entry name" value="Prefoldin_alpha_GimC"/>
    <property type="match status" value="1"/>
</dbReference>
<dbReference type="InterPro" id="IPR004127">
    <property type="entry name" value="Prefoldin_subunit_alpha"/>
</dbReference>